<dbReference type="RefSeq" id="WP_094828467.1">
    <property type="nucleotide sequence ID" value="NZ_NEVL01000005.1"/>
</dbReference>
<dbReference type="GO" id="GO:0003700">
    <property type="term" value="F:DNA-binding transcription factor activity"/>
    <property type="evidence" value="ECO:0007669"/>
    <property type="project" value="InterPro"/>
</dbReference>
<dbReference type="EMBL" id="NEVR01000002">
    <property type="protein sequence ID" value="OZI65037.1"/>
    <property type="molecule type" value="Genomic_DNA"/>
</dbReference>
<name>A0A261RVW8_9BORD</name>
<dbReference type="InterPro" id="IPR018060">
    <property type="entry name" value="HTH_AraC"/>
</dbReference>
<organism evidence="5 8">
    <name type="scientific">Bordetella genomosp. 1</name>
    <dbReference type="NCBI Taxonomy" id="1395607"/>
    <lineage>
        <taxon>Bacteria</taxon>
        <taxon>Pseudomonadati</taxon>
        <taxon>Pseudomonadota</taxon>
        <taxon>Betaproteobacteria</taxon>
        <taxon>Burkholderiales</taxon>
        <taxon>Alcaligenaceae</taxon>
        <taxon>Bordetella</taxon>
    </lineage>
</organism>
<dbReference type="PANTHER" id="PTHR11019">
    <property type="entry name" value="HTH-TYPE TRANSCRIPTIONAL REGULATOR NIMR"/>
    <property type="match status" value="1"/>
</dbReference>
<evidence type="ECO:0000256" key="3">
    <source>
        <dbReference type="ARBA" id="ARBA00023163"/>
    </source>
</evidence>
<comment type="caution">
    <text evidence="5">The sequence shown here is derived from an EMBL/GenBank/DDBJ whole genome shotgun (WGS) entry which is preliminary data.</text>
</comment>
<keyword evidence="2" id="KW-0238">DNA-binding</keyword>
<protein>
    <submittedName>
        <fullName evidence="5">AraC family transcriptional regulator</fullName>
    </submittedName>
</protein>
<proteinExistence type="predicted"/>
<reference evidence="6 7" key="2">
    <citation type="submission" date="2017-05" db="EMBL/GenBank/DDBJ databases">
        <title>Complete and WGS of Bordetella genogroups.</title>
        <authorList>
            <person name="Spilker T."/>
            <person name="Lipuma J."/>
        </authorList>
    </citation>
    <scope>NUCLEOTIDE SEQUENCE [LARGE SCALE GENOMIC DNA]</scope>
    <source>
        <strain evidence="6 7">AU9795</strain>
    </source>
</reference>
<gene>
    <name evidence="6" type="ORF">CAL27_08150</name>
    <name evidence="5" type="ORF">CEG14_21650</name>
</gene>
<reference evidence="5 8" key="1">
    <citation type="submission" date="2017-05" db="EMBL/GenBank/DDBJ databases">
        <title>Complete and WGS of Bordetella genogroups.</title>
        <authorList>
            <person name="Spilker T."/>
            <person name="LiPuma J."/>
        </authorList>
    </citation>
    <scope>NUCLEOTIDE SEQUENCE [LARGE SCALE GENOMIC DNA]</scope>
    <source>
        <strain evidence="5 8">AU17610</strain>
    </source>
</reference>
<dbReference type="AlphaFoldDB" id="A0A261RVW8"/>
<feature type="domain" description="HTH araC/xylS-type" evidence="4">
    <location>
        <begin position="213"/>
        <end position="310"/>
    </location>
</feature>
<keyword evidence="7" id="KW-1185">Reference proteome</keyword>
<evidence type="ECO:0000259" key="4">
    <source>
        <dbReference type="PROSITE" id="PS01124"/>
    </source>
</evidence>
<dbReference type="InterPro" id="IPR032783">
    <property type="entry name" value="AraC_lig"/>
</dbReference>
<evidence type="ECO:0000313" key="8">
    <source>
        <dbReference type="Proteomes" id="UP000217005"/>
    </source>
</evidence>
<dbReference type="EMBL" id="NEVL01000005">
    <property type="protein sequence ID" value="OZI29229.1"/>
    <property type="molecule type" value="Genomic_DNA"/>
</dbReference>
<dbReference type="Gene3D" id="1.10.10.60">
    <property type="entry name" value="Homeodomain-like"/>
    <property type="match status" value="1"/>
</dbReference>
<dbReference type="PROSITE" id="PS01124">
    <property type="entry name" value="HTH_ARAC_FAMILY_2"/>
    <property type="match status" value="1"/>
</dbReference>
<dbReference type="GO" id="GO:0043565">
    <property type="term" value="F:sequence-specific DNA binding"/>
    <property type="evidence" value="ECO:0007669"/>
    <property type="project" value="InterPro"/>
</dbReference>
<dbReference type="SUPFAM" id="SSF46689">
    <property type="entry name" value="Homeodomain-like"/>
    <property type="match status" value="2"/>
</dbReference>
<dbReference type="Pfam" id="PF12852">
    <property type="entry name" value="Cupin_6"/>
    <property type="match status" value="1"/>
</dbReference>
<dbReference type="PANTHER" id="PTHR11019:SF159">
    <property type="entry name" value="TRANSCRIPTIONAL REGULATOR-RELATED"/>
    <property type="match status" value="1"/>
</dbReference>
<evidence type="ECO:0000313" key="7">
    <source>
        <dbReference type="Proteomes" id="UP000216354"/>
    </source>
</evidence>
<dbReference type="Proteomes" id="UP000216354">
    <property type="component" value="Unassembled WGS sequence"/>
</dbReference>
<keyword evidence="3" id="KW-0804">Transcription</keyword>
<evidence type="ECO:0000313" key="5">
    <source>
        <dbReference type="EMBL" id="OZI29229.1"/>
    </source>
</evidence>
<keyword evidence="1" id="KW-0805">Transcription regulation</keyword>
<dbReference type="SMART" id="SM00342">
    <property type="entry name" value="HTH_ARAC"/>
    <property type="match status" value="1"/>
</dbReference>
<sequence length="324" mass="34917">MSHEQITASAGAHAPEALEDLLLSGLEVRASLFHVGQYCGRWEASLAGRQRAGFHLVVRGQCWLHAPEAEPVALAPGDAVFFLRDTPHMLAPRASRPDFGAPLARQDMLPLSDAVADGVGLVCGFLDFSAGLSQLLIQSWPDCIVLRAQDARFEGARALLDLLLAELARSPDARSPLIARLIELLLFYTLRHHARYDPHAHGLLALANDAQLGPLLAALVAAPQADWTLDAMAAHVHMSRASFHRRFTLLTALTPAQLLLYVRIQTACQALEQGASGAQAAERAGYQSEAAFARGFQRVMGVSPAAWRRARTGAAAVREQPARG</sequence>
<evidence type="ECO:0000313" key="6">
    <source>
        <dbReference type="EMBL" id="OZI65037.1"/>
    </source>
</evidence>
<accession>A0A261RVW8</accession>
<dbReference type="OrthoDB" id="9789899at2"/>
<dbReference type="InterPro" id="IPR009057">
    <property type="entry name" value="Homeodomain-like_sf"/>
</dbReference>
<dbReference type="Proteomes" id="UP000217005">
    <property type="component" value="Unassembled WGS sequence"/>
</dbReference>
<dbReference type="Pfam" id="PF12833">
    <property type="entry name" value="HTH_18"/>
    <property type="match status" value="1"/>
</dbReference>
<evidence type="ECO:0000256" key="2">
    <source>
        <dbReference type="ARBA" id="ARBA00023125"/>
    </source>
</evidence>
<evidence type="ECO:0000256" key="1">
    <source>
        <dbReference type="ARBA" id="ARBA00023015"/>
    </source>
</evidence>